<sequence>MRILTLAAISLFHASALAAPTESPFQSDPGDWGVYISTDWEWGNRETTGLFENFPVLGEDFCVNLVATGWDKTISSFGPAKGVKCVVYE</sequence>
<evidence type="ECO:0000256" key="1">
    <source>
        <dbReference type="SAM" id="SignalP"/>
    </source>
</evidence>
<dbReference type="Proteomes" id="UP001280581">
    <property type="component" value="Unassembled WGS sequence"/>
</dbReference>
<name>A0AAN6RM03_9PLEO</name>
<proteinExistence type="predicted"/>
<dbReference type="AlphaFoldDB" id="A0AAN6RM03"/>
<accession>A0AAN6RM03</accession>
<feature type="chain" id="PRO_5043020666" evidence="1">
    <location>
        <begin position="19"/>
        <end position="89"/>
    </location>
</feature>
<dbReference type="EMBL" id="WVTA01000001">
    <property type="protein sequence ID" value="KAK3216802.1"/>
    <property type="molecule type" value="Genomic_DNA"/>
</dbReference>
<organism evidence="2 3">
    <name type="scientific">Pseudopithomyces chartarum</name>
    <dbReference type="NCBI Taxonomy" id="1892770"/>
    <lineage>
        <taxon>Eukaryota</taxon>
        <taxon>Fungi</taxon>
        <taxon>Dikarya</taxon>
        <taxon>Ascomycota</taxon>
        <taxon>Pezizomycotina</taxon>
        <taxon>Dothideomycetes</taxon>
        <taxon>Pleosporomycetidae</taxon>
        <taxon>Pleosporales</taxon>
        <taxon>Massarineae</taxon>
        <taxon>Didymosphaeriaceae</taxon>
        <taxon>Pseudopithomyces</taxon>
    </lineage>
</organism>
<gene>
    <name evidence="2" type="ORF">GRF29_1g1027601</name>
</gene>
<keyword evidence="3" id="KW-1185">Reference proteome</keyword>
<feature type="signal peptide" evidence="1">
    <location>
        <begin position="1"/>
        <end position="18"/>
    </location>
</feature>
<protein>
    <submittedName>
        <fullName evidence="2">Uncharacterized protein</fullName>
    </submittedName>
</protein>
<comment type="caution">
    <text evidence="2">The sequence shown here is derived from an EMBL/GenBank/DDBJ whole genome shotgun (WGS) entry which is preliminary data.</text>
</comment>
<keyword evidence="1" id="KW-0732">Signal</keyword>
<evidence type="ECO:0000313" key="2">
    <source>
        <dbReference type="EMBL" id="KAK3216802.1"/>
    </source>
</evidence>
<reference evidence="2 3" key="1">
    <citation type="submission" date="2021-02" db="EMBL/GenBank/DDBJ databases">
        <title>Genome assembly of Pseudopithomyces chartarum.</title>
        <authorList>
            <person name="Jauregui R."/>
            <person name="Singh J."/>
            <person name="Voisey C."/>
        </authorList>
    </citation>
    <scope>NUCLEOTIDE SEQUENCE [LARGE SCALE GENOMIC DNA]</scope>
    <source>
        <strain evidence="2 3">AGR01</strain>
    </source>
</reference>
<evidence type="ECO:0000313" key="3">
    <source>
        <dbReference type="Proteomes" id="UP001280581"/>
    </source>
</evidence>